<dbReference type="Gramene" id="TuG1812G0300000055.01.T01">
    <property type="protein sequence ID" value="TuG1812G0300000055.01.T01"/>
    <property type="gene ID" value="TuG1812G0300000055.01"/>
</dbReference>
<evidence type="ECO:0000256" key="3">
    <source>
        <dbReference type="ARBA" id="ARBA00008684"/>
    </source>
</evidence>
<evidence type="ECO:0000256" key="1">
    <source>
        <dbReference type="ARBA" id="ARBA00004251"/>
    </source>
</evidence>
<evidence type="ECO:0000256" key="12">
    <source>
        <dbReference type="ARBA" id="ARBA00022737"/>
    </source>
</evidence>
<feature type="domain" description="Protein kinase" evidence="28">
    <location>
        <begin position="709"/>
        <end position="1015"/>
    </location>
</feature>
<dbReference type="InterPro" id="IPR011009">
    <property type="entry name" value="Kinase-like_dom_sf"/>
</dbReference>
<dbReference type="SUPFAM" id="SSF52047">
    <property type="entry name" value="RNI-like"/>
    <property type="match status" value="1"/>
</dbReference>
<feature type="transmembrane region" description="Helical" evidence="26">
    <location>
        <begin position="656"/>
        <end position="676"/>
    </location>
</feature>
<evidence type="ECO:0000256" key="22">
    <source>
        <dbReference type="ARBA" id="ARBA00054320"/>
    </source>
</evidence>
<evidence type="ECO:0000256" key="2">
    <source>
        <dbReference type="ARBA" id="ARBA00004389"/>
    </source>
</evidence>
<keyword evidence="7" id="KW-0597">Phosphoprotein</keyword>
<dbReference type="RefSeq" id="XP_048561167.1">
    <property type="nucleotide sequence ID" value="XM_048705210.1"/>
</dbReference>
<comment type="catalytic activity">
    <reaction evidence="20">
        <text>L-threonyl-[protein] + ATP = O-phospho-L-threonyl-[protein] + ADP + H(+)</text>
        <dbReference type="Rhea" id="RHEA:46608"/>
        <dbReference type="Rhea" id="RHEA-COMP:11060"/>
        <dbReference type="Rhea" id="RHEA-COMP:11605"/>
        <dbReference type="ChEBI" id="CHEBI:15378"/>
        <dbReference type="ChEBI" id="CHEBI:30013"/>
        <dbReference type="ChEBI" id="CHEBI:30616"/>
        <dbReference type="ChEBI" id="CHEBI:61977"/>
        <dbReference type="ChEBI" id="CHEBI:456216"/>
        <dbReference type="EC" id="2.7.11.1"/>
    </reaction>
</comment>
<keyword evidence="5" id="KW-1003">Cell membrane</keyword>
<comment type="function">
    <text evidence="23">The processed protein kinase Xa21 chain released by protein cleavage after X.oryzae pv. oryzae protein Ax21 detection translocates into the nucleus where it can bind and regulate WRKY62, a transcription factor. Confers resistance to the bacterial pathogen X.oryzae pv. oryzae (Xoo).</text>
</comment>
<dbReference type="EnsemblPlants" id="TuG1812G0300000055.01.T01">
    <property type="protein sequence ID" value="TuG1812G0300000055.01.T01"/>
    <property type="gene ID" value="TuG1812G0300000055.01"/>
</dbReference>
<dbReference type="Gene3D" id="1.10.510.10">
    <property type="entry name" value="Transferase(Phosphotransferase) domain 1"/>
    <property type="match status" value="1"/>
</dbReference>
<evidence type="ECO:0000256" key="26">
    <source>
        <dbReference type="SAM" id="Phobius"/>
    </source>
</evidence>
<evidence type="ECO:0000256" key="18">
    <source>
        <dbReference type="ARBA" id="ARBA00023170"/>
    </source>
</evidence>
<evidence type="ECO:0000256" key="8">
    <source>
        <dbReference type="ARBA" id="ARBA00022614"/>
    </source>
</evidence>
<dbReference type="InterPro" id="IPR032675">
    <property type="entry name" value="LRR_dom_sf"/>
</dbReference>
<dbReference type="OrthoDB" id="676979at2759"/>
<proteinExistence type="inferred from homology"/>
<dbReference type="EC" id="2.7.11.1" evidence="4"/>
<evidence type="ECO:0000256" key="14">
    <source>
        <dbReference type="ARBA" id="ARBA00022777"/>
    </source>
</evidence>
<dbReference type="InterPro" id="IPR001611">
    <property type="entry name" value="Leu-rich_rpt"/>
</dbReference>
<evidence type="ECO:0000256" key="7">
    <source>
        <dbReference type="ARBA" id="ARBA00022553"/>
    </source>
</evidence>
<dbReference type="GO" id="GO:0005789">
    <property type="term" value="C:endoplasmic reticulum membrane"/>
    <property type="evidence" value="ECO:0007669"/>
    <property type="project" value="UniProtKB-SubCell"/>
</dbReference>
<evidence type="ECO:0000256" key="17">
    <source>
        <dbReference type="ARBA" id="ARBA00023136"/>
    </source>
</evidence>
<keyword evidence="11 27" id="KW-0732">Signal</keyword>
<dbReference type="FunFam" id="3.80.10.10:FF:000288">
    <property type="entry name" value="LRR receptor-like serine/threonine-protein kinase EFR"/>
    <property type="match status" value="1"/>
</dbReference>
<dbReference type="PROSITE" id="PS50011">
    <property type="entry name" value="PROTEIN_KINASE_DOM"/>
    <property type="match status" value="1"/>
</dbReference>
<keyword evidence="16 26" id="KW-1133">Transmembrane helix</keyword>
<dbReference type="RefSeq" id="XP_048561166.1">
    <property type="nucleotide sequence ID" value="XM_048705209.1"/>
</dbReference>
<keyword evidence="18" id="KW-0675">Receptor</keyword>
<evidence type="ECO:0000256" key="27">
    <source>
        <dbReference type="SAM" id="SignalP"/>
    </source>
</evidence>
<evidence type="ECO:0000256" key="10">
    <source>
        <dbReference type="ARBA" id="ARBA00022692"/>
    </source>
</evidence>
<dbReference type="InterPro" id="IPR000719">
    <property type="entry name" value="Prot_kinase_dom"/>
</dbReference>
<gene>
    <name evidence="29" type="primary">LOC125542250</name>
</gene>
<feature type="signal peptide" evidence="27">
    <location>
        <begin position="1"/>
        <end position="27"/>
    </location>
</feature>
<comment type="similarity">
    <text evidence="3">Belongs to the protein kinase superfamily. Ser/Thr protein kinase family.</text>
</comment>
<evidence type="ECO:0000256" key="5">
    <source>
        <dbReference type="ARBA" id="ARBA00022475"/>
    </source>
</evidence>
<dbReference type="SMART" id="SM00369">
    <property type="entry name" value="LRR_TYP"/>
    <property type="match status" value="8"/>
</dbReference>
<sequence>MPGHPCMMVTTARQFVMVLMVAYSVQTMICSSLHGNETDRLSLLEFKKGVMLDPQQALMSWNDSTHFCHWEGVSCGTTTIPPRVISLNLTKRGLAGQISPSLGNLTFLQSLFLPNNSFSGEIPPSLGHMHNLQTIYLNFNRLQGRIPNLSNCTSLMMLRLVGNNLAGKFPNLPSHLQELRLSGNDLIGTIPSSLANITTLRGITFTFNHIEGNIPNDFSKLHKLQVLLGAVNKLTGTFPHAILNLSALNVLTLAFNYLGGEVPTYLGNHLPNLQLLGLADNFFHGHIPYSLINCSELHYVDMSSNNLTGVVHSTIGKLNKLSYLNLEFNHFHARNKQEWEFMSSLTNCTELQSFSMKGNHLQGNVPNSLGNLSDQLQNLLLGTNKLSGGFPSGIANLRGLFKLGLEENQFTGVLPEWLGTLHNLQGIELANNSFTGVIPSSLANLSQLIELFLESNHLYGNIPPSLGNLKVLEKLSISNNNLHGSIPKEIFNIPTISRIGLYSNKLDGALPIEIGHAKQLLYLLISSNNLSGVIPETLDGCESLEVIEFDQNSLSGRIPTSLGNISNLEVLTVSHNHLSGSIPKSIAALKYLQQLDMSFNRLDGEVPEEGVFKNTTAIRIGGNHGLCGGVLELHLPACPVTISSPSKHTWPLCFKVMIPLASMVLLAGFVSMLLFWRKKQRRESMSLPSFGRKFPKVSYDDIAKATEGFSLSNVIGSGRYSSVYKAKLFRDGNVAAVKVFALETRGAQKSFITECNALRNVRHRNLVHILTACSSIDPRGIDFKALVYEFMPQGDLHKFLHSARGDESSSDSNCISLAQRLSIVADVSDAVAYLHQEGIVHCDLKPSNILLDDDMVAHVGDFGLARLPIHTTTSSSESTSTSSVAIKGTIGYVAPECAGGSQVSTAADVYSFGVVLLEVFIRRRPTDAMFKDGLSIEKFAEINFPHKVLQILDPELLQELNLCRETPMDAVEKNGAQSLISVISIGLCCTRSSPSERISMQEVAAKLHGIRDAYLFTQD</sequence>
<dbReference type="GO" id="GO:0004674">
    <property type="term" value="F:protein serine/threonine kinase activity"/>
    <property type="evidence" value="ECO:0007669"/>
    <property type="project" value="UniProtKB-KW"/>
</dbReference>
<dbReference type="Pfam" id="PF00560">
    <property type="entry name" value="LRR_1"/>
    <property type="match status" value="5"/>
</dbReference>
<dbReference type="InterPro" id="IPR013210">
    <property type="entry name" value="LRR_N_plant-typ"/>
</dbReference>
<dbReference type="SUPFAM" id="SSF56112">
    <property type="entry name" value="Protein kinase-like (PK-like)"/>
    <property type="match status" value="1"/>
</dbReference>
<dbReference type="SUPFAM" id="SSF52058">
    <property type="entry name" value="L domain-like"/>
    <property type="match status" value="1"/>
</dbReference>
<dbReference type="GO" id="GO:0005524">
    <property type="term" value="F:ATP binding"/>
    <property type="evidence" value="ECO:0007669"/>
    <property type="project" value="UniProtKB-UniRule"/>
</dbReference>
<dbReference type="PROSITE" id="PS00107">
    <property type="entry name" value="PROTEIN_KINASE_ATP"/>
    <property type="match status" value="1"/>
</dbReference>
<dbReference type="Pfam" id="PF00069">
    <property type="entry name" value="Pkinase"/>
    <property type="match status" value="1"/>
</dbReference>
<comment type="catalytic activity">
    <reaction evidence="21">
        <text>L-seryl-[protein] + ATP = O-phospho-L-seryl-[protein] + ADP + H(+)</text>
        <dbReference type="Rhea" id="RHEA:17989"/>
        <dbReference type="Rhea" id="RHEA-COMP:9863"/>
        <dbReference type="Rhea" id="RHEA-COMP:11604"/>
        <dbReference type="ChEBI" id="CHEBI:15378"/>
        <dbReference type="ChEBI" id="CHEBI:29999"/>
        <dbReference type="ChEBI" id="CHEBI:30616"/>
        <dbReference type="ChEBI" id="CHEBI:83421"/>
        <dbReference type="ChEBI" id="CHEBI:456216"/>
        <dbReference type="EC" id="2.7.11.1"/>
    </reaction>
</comment>
<keyword evidence="15 25" id="KW-0067">ATP-binding</keyword>
<keyword evidence="6" id="KW-0723">Serine/threonine-protein kinase</keyword>
<evidence type="ECO:0000256" key="11">
    <source>
        <dbReference type="ARBA" id="ARBA00022729"/>
    </source>
</evidence>
<keyword evidence="19" id="KW-0325">Glycoprotein</keyword>
<keyword evidence="17 26" id="KW-0472">Membrane</keyword>
<dbReference type="FunFam" id="3.30.200.20:FF:000432">
    <property type="entry name" value="LRR receptor-like serine/threonine-protein kinase EFR"/>
    <property type="match status" value="1"/>
</dbReference>
<dbReference type="PANTHER" id="PTHR27008">
    <property type="entry name" value="OS04G0122200 PROTEIN"/>
    <property type="match status" value="1"/>
</dbReference>
<dbReference type="SMART" id="SM00220">
    <property type="entry name" value="S_TKc"/>
    <property type="match status" value="1"/>
</dbReference>
<dbReference type="Pfam" id="PF13855">
    <property type="entry name" value="LRR_8"/>
    <property type="match status" value="1"/>
</dbReference>
<evidence type="ECO:0000256" key="15">
    <source>
        <dbReference type="ARBA" id="ARBA00022840"/>
    </source>
</evidence>
<evidence type="ECO:0000256" key="16">
    <source>
        <dbReference type="ARBA" id="ARBA00022989"/>
    </source>
</evidence>
<feature type="chain" id="PRO_5035877943" description="Receptor kinase-like protein Xa21" evidence="27">
    <location>
        <begin position="28"/>
        <end position="1019"/>
    </location>
</feature>
<evidence type="ECO:0000256" key="4">
    <source>
        <dbReference type="ARBA" id="ARBA00012513"/>
    </source>
</evidence>
<reference evidence="29" key="3">
    <citation type="submission" date="2022-06" db="UniProtKB">
        <authorList>
            <consortium name="EnsemblPlants"/>
        </authorList>
    </citation>
    <scope>IDENTIFICATION</scope>
</reference>
<dbReference type="AlphaFoldDB" id="A0A8R7PLS2"/>
<keyword evidence="30" id="KW-1185">Reference proteome</keyword>
<name>A0A8R7PLS2_TRIUA</name>
<dbReference type="InterPro" id="IPR051809">
    <property type="entry name" value="Plant_receptor-like_S/T_kinase"/>
</dbReference>
<organism evidence="29 30">
    <name type="scientific">Triticum urartu</name>
    <name type="common">Red wild einkorn</name>
    <name type="synonym">Crithodium urartu</name>
    <dbReference type="NCBI Taxonomy" id="4572"/>
    <lineage>
        <taxon>Eukaryota</taxon>
        <taxon>Viridiplantae</taxon>
        <taxon>Streptophyta</taxon>
        <taxon>Embryophyta</taxon>
        <taxon>Tracheophyta</taxon>
        <taxon>Spermatophyta</taxon>
        <taxon>Magnoliopsida</taxon>
        <taxon>Liliopsida</taxon>
        <taxon>Poales</taxon>
        <taxon>Poaceae</taxon>
        <taxon>BOP clade</taxon>
        <taxon>Pooideae</taxon>
        <taxon>Triticodae</taxon>
        <taxon>Triticeae</taxon>
        <taxon>Triticinae</taxon>
        <taxon>Triticum</taxon>
    </lineage>
</organism>
<protein>
    <recommendedName>
        <fullName evidence="24">Receptor kinase-like protein Xa21</fullName>
        <ecNumber evidence="4">2.7.11.1</ecNumber>
    </recommendedName>
</protein>
<evidence type="ECO:0000256" key="24">
    <source>
        <dbReference type="ARBA" id="ARBA00072040"/>
    </source>
</evidence>
<keyword evidence="13 25" id="KW-0547">Nucleotide-binding</keyword>
<keyword evidence="10 26" id="KW-0812">Transmembrane</keyword>
<dbReference type="PROSITE" id="PS00108">
    <property type="entry name" value="PROTEIN_KINASE_ST"/>
    <property type="match status" value="1"/>
</dbReference>
<evidence type="ECO:0000256" key="23">
    <source>
        <dbReference type="ARBA" id="ARBA00056628"/>
    </source>
</evidence>
<dbReference type="KEGG" id="tua:125542250"/>
<dbReference type="InterPro" id="IPR017441">
    <property type="entry name" value="Protein_kinase_ATP_BS"/>
</dbReference>
<dbReference type="GeneID" id="125542250"/>
<evidence type="ECO:0000256" key="13">
    <source>
        <dbReference type="ARBA" id="ARBA00022741"/>
    </source>
</evidence>
<evidence type="ECO:0000256" key="25">
    <source>
        <dbReference type="PROSITE-ProRule" id="PRU10141"/>
    </source>
</evidence>
<evidence type="ECO:0000313" key="30">
    <source>
        <dbReference type="Proteomes" id="UP000015106"/>
    </source>
</evidence>
<dbReference type="Gene3D" id="3.30.200.20">
    <property type="entry name" value="Phosphorylase Kinase, domain 1"/>
    <property type="match status" value="1"/>
</dbReference>
<dbReference type="RefSeq" id="XP_048561165.1">
    <property type="nucleotide sequence ID" value="XM_048705208.1"/>
</dbReference>
<evidence type="ECO:0000256" key="6">
    <source>
        <dbReference type="ARBA" id="ARBA00022527"/>
    </source>
</evidence>
<dbReference type="FunFam" id="3.80.10.10:FF:000275">
    <property type="entry name" value="Leucine-rich repeat receptor-like protein kinase"/>
    <property type="match status" value="1"/>
</dbReference>
<comment type="subcellular location">
    <subcellularLocation>
        <location evidence="1">Cell membrane</location>
        <topology evidence="1">Single-pass type I membrane protein</topology>
    </subcellularLocation>
    <subcellularLocation>
        <location evidence="2">Endoplasmic reticulum membrane</location>
        <topology evidence="2">Single-pass membrane protein</topology>
    </subcellularLocation>
</comment>
<feature type="binding site" evidence="25">
    <location>
        <position position="738"/>
    </location>
    <ligand>
        <name>ATP</name>
        <dbReference type="ChEBI" id="CHEBI:30616"/>
    </ligand>
</feature>
<keyword evidence="8" id="KW-0433">Leucine-rich repeat</keyword>
<dbReference type="FunFam" id="3.80.10.10:FF:000041">
    <property type="entry name" value="LRR receptor-like serine/threonine-protein kinase ERECTA"/>
    <property type="match status" value="1"/>
</dbReference>
<evidence type="ECO:0000256" key="9">
    <source>
        <dbReference type="ARBA" id="ARBA00022679"/>
    </source>
</evidence>
<keyword evidence="12" id="KW-0677">Repeat</keyword>
<dbReference type="Proteomes" id="UP000015106">
    <property type="component" value="Chromosome 3"/>
</dbReference>
<dbReference type="FunFam" id="1.10.510.10:FF:000358">
    <property type="entry name" value="Putative leucine-rich repeat receptor-like serine/threonine-protein kinase"/>
    <property type="match status" value="1"/>
</dbReference>
<comment type="function">
    <text evidence="22">Receptor kinase that detects X.oryzae pv. oryzae protein Ax21 to promote innate immunity. Following X.oryzae pv. oryzae protein Ax21 detection, undergoes cleavage, releasing the processed protein kinase Xa21 chain.</text>
</comment>
<evidence type="ECO:0000256" key="21">
    <source>
        <dbReference type="ARBA" id="ARBA00048679"/>
    </source>
</evidence>
<accession>A0A8R7PLS2</accession>
<reference evidence="29" key="2">
    <citation type="submission" date="2018-03" db="EMBL/GenBank/DDBJ databases">
        <title>The Triticum urartu genome reveals the dynamic nature of wheat genome evolution.</title>
        <authorList>
            <person name="Ling H."/>
            <person name="Ma B."/>
            <person name="Shi X."/>
            <person name="Liu H."/>
            <person name="Dong L."/>
            <person name="Sun H."/>
            <person name="Cao Y."/>
            <person name="Gao Q."/>
            <person name="Zheng S."/>
            <person name="Li Y."/>
            <person name="Yu Y."/>
            <person name="Du H."/>
            <person name="Qi M."/>
            <person name="Li Y."/>
            <person name="Yu H."/>
            <person name="Cui Y."/>
            <person name="Wang N."/>
            <person name="Chen C."/>
            <person name="Wu H."/>
            <person name="Zhao Y."/>
            <person name="Zhang J."/>
            <person name="Li Y."/>
            <person name="Zhou W."/>
            <person name="Zhang B."/>
            <person name="Hu W."/>
            <person name="Eijk M."/>
            <person name="Tang J."/>
            <person name="Witsenboer H."/>
            <person name="Zhao S."/>
            <person name="Li Z."/>
            <person name="Zhang A."/>
            <person name="Wang D."/>
            <person name="Liang C."/>
        </authorList>
    </citation>
    <scope>NUCLEOTIDE SEQUENCE [LARGE SCALE GENOMIC DNA]</scope>
    <source>
        <strain evidence="29">cv. G1812</strain>
    </source>
</reference>
<evidence type="ECO:0000313" key="29">
    <source>
        <dbReference type="EnsemblPlants" id="TuG1812G0300000055.01.T01"/>
    </source>
</evidence>
<dbReference type="Pfam" id="PF08263">
    <property type="entry name" value="LRRNT_2"/>
    <property type="match status" value="1"/>
</dbReference>
<dbReference type="InterPro" id="IPR008271">
    <property type="entry name" value="Ser/Thr_kinase_AS"/>
</dbReference>
<dbReference type="Gene3D" id="3.80.10.10">
    <property type="entry name" value="Ribonuclease Inhibitor"/>
    <property type="match status" value="4"/>
</dbReference>
<dbReference type="GO" id="GO:0005886">
    <property type="term" value="C:plasma membrane"/>
    <property type="evidence" value="ECO:0007669"/>
    <property type="project" value="UniProtKB-SubCell"/>
</dbReference>
<evidence type="ECO:0000256" key="19">
    <source>
        <dbReference type="ARBA" id="ARBA00023180"/>
    </source>
</evidence>
<dbReference type="PANTHER" id="PTHR27008:SF537">
    <property type="entry name" value="OS11G0173432 PROTEIN"/>
    <property type="match status" value="1"/>
</dbReference>
<evidence type="ECO:0000256" key="20">
    <source>
        <dbReference type="ARBA" id="ARBA00047899"/>
    </source>
</evidence>
<dbReference type="PROSITE" id="PS51450">
    <property type="entry name" value="LRR"/>
    <property type="match status" value="1"/>
</dbReference>
<reference evidence="30" key="1">
    <citation type="journal article" date="2013" name="Nature">
        <title>Draft genome of the wheat A-genome progenitor Triticum urartu.</title>
        <authorList>
            <person name="Ling H.Q."/>
            <person name="Zhao S."/>
            <person name="Liu D."/>
            <person name="Wang J."/>
            <person name="Sun H."/>
            <person name="Zhang C."/>
            <person name="Fan H."/>
            <person name="Li D."/>
            <person name="Dong L."/>
            <person name="Tao Y."/>
            <person name="Gao C."/>
            <person name="Wu H."/>
            <person name="Li Y."/>
            <person name="Cui Y."/>
            <person name="Guo X."/>
            <person name="Zheng S."/>
            <person name="Wang B."/>
            <person name="Yu K."/>
            <person name="Liang Q."/>
            <person name="Yang W."/>
            <person name="Lou X."/>
            <person name="Chen J."/>
            <person name="Feng M."/>
            <person name="Jian J."/>
            <person name="Zhang X."/>
            <person name="Luo G."/>
            <person name="Jiang Y."/>
            <person name="Liu J."/>
            <person name="Wang Z."/>
            <person name="Sha Y."/>
            <person name="Zhang B."/>
            <person name="Wu H."/>
            <person name="Tang D."/>
            <person name="Shen Q."/>
            <person name="Xue P."/>
            <person name="Zou S."/>
            <person name="Wang X."/>
            <person name="Liu X."/>
            <person name="Wang F."/>
            <person name="Yang Y."/>
            <person name="An X."/>
            <person name="Dong Z."/>
            <person name="Zhang K."/>
            <person name="Zhang X."/>
            <person name="Luo M.C."/>
            <person name="Dvorak J."/>
            <person name="Tong Y."/>
            <person name="Wang J."/>
            <person name="Yang H."/>
            <person name="Li Z."/>
            <person name="Wang D."/>
            <person name="Zhang A."/>
            <person name="Wang J."/>
        </authorList>
    </citation>
    <scope>NUCLEOTIDE SEQUENCE</scope>
    <source>
        <strain evidence="30">cv. G1812</strain>
    </source>
</reference>
<keyword evidence="9" id="KW-0808">Transferase</keyword>
<keyword evidence="14" id="KW-0418">Kinase</keyword>
<evidence type="ECO:0000259" key="28">
    <source>
        <dbReference type="PROSITE" id="PS50011"/>
    </source>
</evidence>
<dbReference type="InterPro" id="IPR003591">
    <property type="entry name" value="Leu-rich_rpt_typical-subtyp"/>
</dbReference>